<evidence type="ECO:0000256" key="1">
    <source>
        <dbReference type="SAM" id="MobiDB-lite"/>
    </source>
</evidence>
<protein>
    <submittedName>
        <fullName evidence="2">Uncharacterized protein</fullName>
    </submittedName>
</protein>
<evidence type="ECO:0000313" key="2">
    <source>
        <dbReference type="EMBL" id="KXF74715.1"/>
    </source>
</evidence>
<reference evidence="2 3" key="1">
    <citation type="submission" date="2015-11" db="EMBL/GenBank/DDBJ databases">
        <title>Draft genome sequence of Paramesorhizobium deserti A-3-E, a strain highly resistant to diverse beta-lactam antibiotics.</title>
        <authorList>
            <person name="Lv R."/>
            <person name="Yang X."/>
            <person name="Fang N."/>
            <person name="Guo J."/>
            <person name="Luo X."/>
            <person name="Peng F."/>
            <person name="Yang R."/>
            <person name="Cui Y."/>
            <person name="Fang C."/>
            <person name="Song Y."/>
        </authorList>
    </citation>
    <scope>NUCLEOTIDE SEQUENCE [LARGE SCALE GENOMIC DNA]</scope>
    <source>
        <strain evidence="2 3">A-3-E</strain>
    </source>
</reference>
<feature type="compositionally biased region" description="Low complexity" evidence="1">
    <location>
        <begin position="1"/>
        <end position="24"/>
    </location>
</feature>
<name>A0A135HNC4_9HYPH</name>
<accession>A0A135HNC4</accession>
<sequence length="67" mass="7430">MLAMAASAFALSRRASSTRTPRFANTRAVSKPMPLFAPVTRKHLPDCGVQSETEVRLFRTHLSDGKR</sequence>
<organism evidence="2 3">
    <name type="scientific">Paramesorhizobium deserti</name>
    <dbReference type="NCBI Taxonomy" id="1494590"/>
    <lineage>
        <taxon>Bacteria</taxon>
        <taxon>Pseudomonadati</taxon>
        <taxon>Pseudomonadota</taxon>
        <taxon>Alphaproteobacteria</taxon>
        <taxon>Hyphomicrobiales</taxon>
        <taxon>Phyllobacteriaceae</taxon>
        <taxon>Paramesorhizobium</taxon>
    </lineage>
</organism>
<gene>
    <name evidence="2" type="ORF">ATN84_22740</name>
</gene>
<evidence type="ECO:0000313" key="3">
    <source>
        <dbReference type="Proteomes" id="UP000070107"/>
    </source>
</evidence>
<proteinExistence type="predicted"/>
<keyword evidence="3" id="KW-1185">Reference proteome</keyword>
<feature type="region of interest" description="Disordered" evidence="1">
    <location>
        <begin position="1"/>
        <end position="27"/>
    </location>
</feature>
<dbReference type="AlphaFoldDB" id="A0A135HNC4"/>
<dbReference type="EMBL" id="LNTU01000041">
    <property type="protein sequence ID" value="KXF74715.1"/>
    <property type="molecule type" value="Genomic_DNA"/>
</dbReference>
<comment type="caution">
    <text evidence="2">The sequence shown here is derived from an EMBL/GenBank/DDBJ whole genome shotgun (WGS) entry which is preliminary data.</text>
</comment>
<dbReference type="Proteomes" id="UP000070107">
    <property type="component" value="Unassembled WGS sequence"/>
</dbReference>
<dbReference type="RefSeq" id="WP_068885287.1">
    <property type="nucleotide sequence ID" value="NZ_LNTU01000041.1"/>
</dbReference>